<organism evidence="1 2">
    <name type="scientific">Bemisia tabaci</name>
    <name type="common">Sweetpotato whitefly</name>
    <name type="synonym">Aleurodes tabaci</name>
    <dbReference type="NCBI Taxonomy" id="7038"/>
    <lineage>
        <taxon>Eukaryota</taxon>
        <taxon>Metazoa</taxon>
        <taxon>Ecdysozoa</taxon>
        <taxon>Arthropoda</taxon>
        <taxon>Hexapoda</taxon>
        <taxon>Insecta</taxon>
        <taxon>Pterygota</taxon>
        <taxon>Neoptera</taxon>
        <taxon>Paraneoptera</taxon>
        <taxon>Hemiptera</taxon>
        <taxon>Sternorrhyncha</taxon>
        <taxon>Aleyrodoidea</taxon>
        <taxon>Aleyrodidae</taxon>
        <taxon>Aleyrodinae</taxon>
        <taxon>Bemisia</taxon>
    </lineage>
</organism>
<proteinExistence type="predicted"/>
<reference evidence="1" key="1">
    <citation type="submission" date="2021-12" db="EMBL/GenBank/DDBJ databases">
        <authorList>
            <person name="King R."/>
        </authorList>
    </citation>
    <scope>NUCLEOTIDE SEQUENCE</scope>
</reference>
<keyword evidence="2" id="KW-1185">Reference proteome</keyword>
<evidence type="ECO:0000313" key="2">
    <source>
        <dbReference type="Proteomes" id="UP001152759"/>
    </source>
</evidence>
<protein>
    <submittedName>
        <fullName evidence="1">Uncharacterized protein</fullName>
    </submittedName>
</protein>
<dbReference type="EMBL" id="OU963870">
    <property type="protein sequence ID" value="CAH0395232.1"/>
    <property type="molecule type" value="Genomic_DNA"/>
</dbReference>
<sequence length="213" mass="24816">MPSDQADFELPSKAKFAGIEYFRSFKPVALQEITPDFEYSKKIFNEWYRLIIDADFCDFLRTIPETHMKVYSLCLFYVPRRLKQARLHALISFRNPYTVTDFKRLLKKYVDSTEGIFFKRPWLKKLKSLCSIAFVLHKFVCGPGLDGSVLCVPKIDIQAGVWFHSKGLKCSNIKAGIFKTISIGSKFTSTGVLRKKRRPEVEARLKKWRLIME</sequence>
<dbReference type="AlphaFoldDB" id="A0A9P0AN84"/>
<gene>
    <name evidence="1" type="ORF">BEMITA_LOCUS13444</name>
</gene>
<accession>A0A9P0AN84</accession>
<name>A0A9P0AN84_BEMTA</name>
<dbReference type="Proteomes" id="UP001152759">
    <property type="component" value="Chromosome 9"/>
</dbReference>
<evidence type="ECO:0000313" key="1">
    <source>
        <dbReference type="EMBL" id="CAH0395232.1"/>
    </source>
</evidence>